<dbReference type="CDD" id="cd07307">
    <property type="entry name" value="BAR"/>
    <property type="match status" value="1"/>
</dbReference>
<feature type="compositionally biased region" description="Basic and acidic residues" evidence="1">
    <location>
        <begin position="16"/>
        <end position="27"/>
    </location>
</feature>
<comment type="caution">
    <text evidence="2">The sequence shown here is derived from an EMBL/GenBank/DDBJ whole genome shotgun (WGS) entry which is preliminary data.</text>
</comment>
<evidence type="ECO:0000313" key="2">
    <source>
        <dbReference type="EMBL" id="KAK8970376.1"/>
    </source>
</evidence>
<evidence type="ECO:0000256" key="1">
    <source>
        <dbReference type="SAM" id="MobiDB-lite"/>
    </source>
</evidence>
<dbReference type="PANTHER" id="PTHR34119:SF1">
    <property type="entry name" value="OS04G0394700 PROTEIN"/>
    <property type="match status" value="1"/>
</dbReference>
<reference evidence="2 3" key="1">
    <citation type="journal article" date="2022" name="Nat. Plants">
        <title>Genomes of leafy and leafless Platanthera orchids illuminate the evolution of mycoheterotrophy.</title>
        <authorList>
            <person name="Li M.H."/>
            <person name="Liu K.W."/>
            <person name="Li Z."/>
            <person name="Lu H.C."/>
            <person name="Ye Q.L."/>
            <person name="Zhang D."/>
            <person name="Wang J.Y."/>
            <person name="Li Y.F."/>
            <person name="Zhong Z.M."/>
            <person name="Liu X."/>
            <person name="Yu X."/>
            <person name="Liu D.K."/>
            <person name="Tu X.D."/>
            <person name="Liu B."/>
            <person name="Hao Y."/>
            <person name="Liao X.Y."/>
            <person name="Jiang Y.T."/>
            <person name="Sun W.H."/>
            <person name="Chen J."/>
            <person name="Chen Y.Q."/>
            <person name="Ai Y."/>
            <person name="Zhai J.W."/>
            <person name="Wu S.S."/>
            <person name="Zhou Z."/>
            <person name="Hsiao Y.Y."/>
            <person name="Wu W.L."/>
            <person name="Chen Y.Y."/>
            <person name="Lin Y.F."/>
            <person name="Hsu J.L."/>
            <person name="Li C.Y."/>
            <person name="Wang Z.W."/>
            <person name="Zhao X."/>
            <person name="Zhong W.Y."/>
            <person name="Ma X.K."/>
            <person name="Ma L."/>
            <person name="Huang J."/>
            <person name="Chen G.Z."/>
            <person name="Huang M.Z."/>
            <person name="Huang L."/>
            <person name="Peng D.H."/>
            <person name="Luo Y.B."/>
            <person name="Zou S.Q."/>
            <person name="Chen S.P."/>
            <person name="Lan S."/>
            <person name="Tsai W.C."/>
            <person name="Van de Peer Y."/>
            <person name="Liu Z.J."/>
        </authorList>
    </citation>
    <scope>NUCLEOTIDE SEQUENCE [LARGE SCALE GENOMIC DNA]</scope>
    <source>
        <strain evidence="2">Lor288</strain>
    </source>
</reference>
<evidence type="ECO:0000313" key="3">
    <source>
        <dbReference type="Proteomes" id="UP001412067"/>
    </source>
</evidence>
<evidence type="ECO:0008006" key="4">
    <source>
        <dbReference type="Google" id="ProtNLM"/>
    </source>
</evidence>
<keyword evidence="3" id="KW-1185">Reference proteome</keyword>
<dbReference type="Gene3D" id="1.20.1270.60">
    <property type="entry name" value="Arfaptin homology (AH) domain/BAR domain"/>
    <property type="match status" value="1"/>
</dbReference>
<feature type="region of interest" description="Disordered" evidence="1">
    <location>
        <begin position="596"/>
        <end position="619"/>
    </location>
</feature>
<feature type="region of interest" description="Disordered" evidence="1">
    <location>
        <begin position="320"/>
        <end position="379"/>
    </location>
</feature>
<dbReference type="Proteomes" id="UP001412067">
    <property type="component" value="Unassembled WGS sequence"/>
</dbReference>
<dbReference type="InterPro" id="IPR027267">
    <property type="entry name" value="AH/BAR_dom_sf"/>
</dbReference>
<dbReference type="PANTHER" id="PTHR34119">
    <property type="entry name" value="HYDROXYPROLINE-RICH GLYCOPROTEIN-LIKE"/>
    <property type="match status" value="1"/>
</dbReference>
<feature type="compositionally biased region" description="Polar residues" evidence="1">
    <location>
        <begin position="392"/>
        <end position="407"/>
    </location>
</feature>
<protein>
    <recommendedName>
        <fullName evidence="4">Hydroxyproline-rich glycoprotein family protein</fullName>
    </recommendedName>
</protein>
<sequence>MRSSLKKLRGLGLQRSEMREKQEHRPRAKLDELVQAVQDMQDMKCCYDGLLSAAAATANSAYEFSEALREMGTCLLEKTALHDDEDSGRVLLMLGKAQFEVQKLVDNYRTHVIQTISTPSECLLGELQIVEEMKQQCDDKRELYKSMLTAPRVKGKSKNSKGEAVTLQQLQTAREDYEEDANLFIFRLKSLKQGQSRSLLTQAARHHAAQLNFFSKGLKSLELIAPHVKAITEQQHIDYHFRGLEDDYTDFDDDGGSFCSDSSNDGDLSFDYGLNEHNNLTTNSMEVDKVDIVPTSPLSSEVVQNKLTWKMFVTTTISSSSSSSKQEQASKNQAEPLFRNPKPSLGSQSAPIFAHNKFDSSERMKEAPPPSTRKYHTYVLPTPVEVKNSTTNTYFSSTLPKSNSAIHTEQKPSPPLEQHRPAELKDKNLPSPTRSPKALPVPTESPILEPKQIKWQAFSGPLMAKSGSKGTFSTNYGPPRSVSPGLSINNTSPPISSLKIGTLHELPRPPISAAQRGAPASLIGHSAPLTSRAQEPRTAGKLIAAVPQTPSPLPAPPAFVPRSFSIPYRGQKRTVGVGNKQLEFPRILNLTEEAESPPLTPLSLTSFAAASPSPPEARK</sequence>
<dbReference type="EMBL" id="JBBWWR010000002">
    <property type="protein sequence ID" value="KAK8970376.1"/>
    <property type="molecule type" value="Genomic_DNA"/>
</dbReference>
<feature type="compositionally biased region" description="Low complexity" evidence="1">
    <location>
        <begin position="601"/>
        <end position="611"/>
    </location>
</feature>
<proteinExistence type="predicted"/>
<feature type="region of interest" description="Disordered" evidence="1">
    <location>
        <begin position="392"/>
        <end position="444"/>
    </location>
</feature>
<accession>A0ABR2N2G2</accession>
<dbReference type="InterPro" id="IPR037488">
    <property type="entry name" value="At2g33490-like"/>
</dbReference>
<dbReference type="SUPFAM" id="SSF103657">
    <property type="entry name" value="BAR/IMD domain-like"/>
    <property type="match status" value="1"/>
</dbReference>
<feature type="compositionally biased region" description="Basic and acidic residues" evidence="1">
    <location>
        <begin position="417"/>
        <end position="428"/>
    </location>
</feature>
<name>A0ABR2N2G2_9ASPA</name>
<feature type="region of interest" description="Disordered" evidence="1">
    <location>
        <begin position="1"/>
        <end position="27"/>
    </location>
</feature>
<organism evidence="2 3">
    <name type="scientific">Platanthera guangdongensis</name>
    <dbReference type="NCBI Taxonomy" id="2320717"/>
    <lineage>
        <taxon>Eukaryota</taxon>
        <taxon>Viridiplantae</taxon>
        <taxon>Streptophyta</taxon>
        <taxon>Embryophyta</taxon>
        <taxon>Tracheophyta</taxon>
        <taxon>Spermatophyta</taxon>
        <taxon>Magnoliopsida</taxon>
        <taxon>Liliopsida</taxon>
        <taxon>Asparagales</taxon>
        <taxon>Orchidaceae</taxon>
        <taxon>Orchidoideae</taxon>
        <taxon>Orchideae</taxon>
        <taxon>Orchidinae</taxon>
        <taxon>Platanthera</taxon>
    </lineage>
</organism>
<gene>
    <name evidence="2" type="ORF">KSP40_PGU004780</name>
</gene>
<feature type="compositionally biased region" description="Basic and acidic residues" evidence="1">
    <location>
        <begin position="356"/>
        <end position="366"/>
    </location>
</feature>